<sequence length="292" mass="29902">MTTIAVTAASGQLGRLVVDALLQRGVAPASIVAAVRTPTAVEDLAARGVQVREADYTKPETLKAAFEGVDRVLLISSSAVGQRAAQHENAIAAAEEAGVELLAYTSVLQADTTTMQLAAEHQETERRLADATVPVALLRNGWYVENYTGQLEVALEHGVAGSAGDGRLSPATRRDFAEAAAAVLTGDGHEGATYELGGDEAVTMAEIAALIGQATGRDVAYVDLPVEAYTEVLSNAGLPAPVDAIIADSSAAVGRGELHTDSGDLSRLIGRPTTPVAEGIREAVAAAGPVAS</sequence>
<evidence type="ECO:0000313" key="2">
    <source>
        <dbReference type="EMBL" id="CAB4919820.1"/>
    </source>
</evidence>
<dbReference type="PANTHER" id="PTHR47129:SF1">
    <property type="entry name" value="NMRA-LIKE DOMAIN-CONTAINING PROTEIN"/>
    <property type="match status" value="1"/>
</dbReference>
<dbReference type="InterPro" id="IPR008030">
    <property type="entry name" value="NmrA-like"/>
</dbReference>
<dbReference type="InterPro" id="IPR036291">
    <property type="entry name" value="NAD(P)-bd_dom_sf"/>
</dbReference>
<reference evidence="2" key="1">
    <citation type="submission" date="2020-05" db="EMBL/GenBank/DDBJ databases">
        <authorList>
            <person name="Chiriac C."/>
            <person name="Salcher M."/>
            <person name="Ghai R."/>
            <person name="Kavagutti S V."/>
        </authorList>
    </citation>
    <scope>NUCLEOTIDE SEQUENCE</scope>
</reference>
<organism evidence="2">
    <name type="scientific">freshwater metagenome</name>
    <dbReference type="NCBI Taxonomy" id="449393"/>
    <lineage>
        <taxon>unclassified sequences</taxon>
        <taxon>metagenomes</taxon>
        <taxon>ecological metagenomes</taxon>
    </lineage>
</organism>
<dbReference type="Pfam" id="PF05368">
    <property type="entry name" value="NmrA"/>
    <property type="match status" value="1"/>
</dbReference>
<dbReference type="PANTHER" id="PTHR47129">
    <property type="entry name" value="QUINONE OXIDOREDUCTASE 2"/>
    <property type="match status" value="1"/>
</dbReference>
<name>A0A6J7HU43_9ZZZZ</name>
<dbReference type="InterPro" id="IPR052718">
    <property type="entry name" value="NmrA-type_oxidoreductase"/>
</dbReference>
<dbReference type="AlphaFoldDB" id="A0A6J7HU43"/>
<dbReference type="CDD" id="cd05269">
    <property type="entry name" value="TMR_SDR_a"/>
    <property type="match status" value="1"/>
</dbReference>
<accession>A0A6J7HU43</accession>
<dbReference type="Gene3D" id="3.40.50.720">
    <property type="entry name" value="NAD(P)-binding Rossmann-like Domain"/>
    <property type="match status" value="1"/>
</dbReference>
<feature type="domain" description="NmrA-like" evidence="1">
    <location>
        <begin position="3"/>
        <end position="249"/>
    </location>
</feature>
<gene>
    <name evidence="2" type="ORF">UFOPK3564_01770</name>
</gene>
<protein>
    <submittedName>
        <fullName evidence="2">Unannotated protein</fullName>
    </submittedName>
</protein>
<dbReference type="SUPFAM" id="SSF51735">
    <property type="entry name" value="NAD(P)-binding Rossmann-fold domains"/>
    <property type="match status" value="1"/>
</dbReference>
<proteinExistence type="predicted"/>
<dbReference type="Gene3D" id="3.90.25.10">
    <property type="entry name" value="UDP-galactose 4-epimerase, domain 1"/>
    <property type="match status" value="1"/>
</dbReference>
<evidence type="ECO:0000259" key="1">
    <source>
        <dbReference type="Pfam" id="PF05368"/>
    </source>
</evidence>
<dbReference type="EMBL" id="CAFBMK010000100">
    <property type="protein sequence ID" value="CAB4919820.1"/>
    <property type="molecule type" value="Genomic_DNA"/>
</dbReference>